<dbReference type="NCBIfam" id="TIGR00254">
    <property type="entry name" value="GGDEF"/>
    <property type="match status" value="1"/>
</dbReference>
<dbReference type="InterPro" id="IPR029016">
    <property type="entry name" value="GAF-like_dom_sf"/>
</dbReference>
<sequence length="524" mass="56165">MAPDRPEPSFSGLELDAPFIQTAEPIIKELGNRLEGQKISMILTDADGLILVRRTGDAAFERRLDRVPVAPGFNFAERFVGTNGVGTALAGDAPIGVFGAEHYGEPYSDLACVGVPLHDLVTGELLGLLDVTCPNRHAGPLLSAMASIAAGEIRQAVLASTSRADRELISLRTADPAKLRMLVASECRQRELAETIQNITAAAASTLNARKVLRRVMSAAAHMLAFDTVWALAREPSGTLRVVAVHGDVDSRTVGQRIRLRPGSSLLDAYAGQALADPRGGPPEPLPGQRHPIGSWLAVPAAFRPHPTVLILITCREADCYGPEQLAIARTVLGHAAVACENACRYEEAQRLAQMDPLTGLANRRHLLDQAGAMTRRHLRSGRPMAVLMADIDHFKRVNDLHGHAIGDTVLTEVAQRFRATLRARDIIGRIGGEEFTVALDAPTETARAFAERLRETVSATPIPTSVGPLSVTVSVGLATLHAADTGLDSLLARADTALYHAKNTGRNRAVVADALVDDDRWRV</sequence>
<dbReference type="PANTHER" id="PTHR45138:SF9">
    <property type="entry name" value="DIGUANYLATE CYCLASE DGCM-RELATED"/>
    <property type="match status" value="1"/>
</dbReference>
<dbReference type="GO" id="GO:0005886">
    <property type="term" value="C:plasma membrane"/>
    <property type="evidence" value="ECO:0007669"/>
    <property type="project" value="TreeGrafter"/>
</dbReference>
<dbReference type="GO" id="GO:1902201">
    <property type="term" value="P:negative regulation of bacterial-type flagellum-dependent cell motility"/>
    <property type="evidence" value="ECO:0007669"/>
    <property type="project" value="TreeGrafter"/>
</dbReference>
<dbReference type="Pfam" id="PF00990">
    <property type="entry name" value="GGDEF"/>
    <property type="match status" value="1"/>
</dbReference>
<evidence type="ECO:0000259" key="1">
    <source>
        <dbReference type="PROSITE" id="PS50887"/>
    </source>
</evidence>
<dbReference type="InterPro" id="IPR003018">
    <property type="entry name" value="GAF"/>
</dbReference>
<dbReference type="PROSITE" id="PS50887">
    <property type="entry name" value="GGDEF"/>
    <property type="match status" value="1"/>
</dbReference>
<dbReference type="Pfam" id="PF01590">
    <property type="entry name" value="GAF"/>
    <property type="match status" value="1"/>
</dbReference>
<dbReference type="SUPFAM" id="SSF55781">
    <property type="entry name" value="GAF domain-like"/>
    <property type="match status" value="1"/>
</dbReference>
<dbReference type="GO" id="GO:0043709">
    <property type="term" value="P:cell adhesion involved in single-species biofilm formation"/>
    <property type="evidence" value="ECO:0007669"/>
    <property type="project" value="TreeGrafter"/>
</dbReference>
<dbReference type="Gene3D" id="3.30.450.40">
    <property type="match status" value="2"/>
</dbReference>
<dbReference type="SUPFAM" id="SSF55073">
    <property type="entry name" value="Nucleotide cyclase"/>
    <property type="match status" value="1"/>
</dbReference>
<dbReference type="Gene3D" id="3.30.70.270">
    <property type="match status" value="1"/>
</dbReference>
<gene>
    <name evidence="2" type="ORF">Ga0074812_12565</name>
</gene>
<dbReference type="Proteomes" id="UP000198802">
    <property type="component" value="Unassembled WGS sequence"/>
</dbReference>
<keyword evidence="3" id="KW-1185">Reference proteome</keyword>
<dbReference type="InterPro" id="IPR050469">
    <property type="entry name" value="Diguanylate_Cyclase"/>
</dbReference>
<dbReference type="GO" id="GO:0052621">
    <property type="term" value="F:diguanylate cyclase activity"/>
    <property type="evidence" value="ECO:0007669"/>
    <property type="project" value="TreeGrafter"/>
</dbReference>
<dbReference type="RefSeq" id="WP_161934842.1">
    <property type="nucleotide sequence ID" value="NZ_FAOZ01000025.1"/>
</dbReference>
<evidence type="ECO:0000313" key="2">
    <source>
        <dbReference type="EMBL" id="CUU59175.1"/>
    </source>
</evidence>
<evidence type="ECO:0000313" key="3">
    <source>
        <dbReference type="Proteomes" id="UP000198802"/>
    </source>
</evidence>
<feature type="domain" description="GGDEF" evidence="1">
    <location>
        <begin position="383"/>
        <end position="515"/>
    </location>
</feature>
<accession>A0A0S4QU71</accession>
<proteinExistence type="predicted"/>
<dbReference type="CDD" id="cd01949">
    <property type="entry name" value="GGDEF"/>
    <property type="match status" value="1"/>
</dbReference>
<name>A0A0S4QU71_9ACTN</name>
<reference evidence="3" key="1">
    <citation type="submission" date="2015-11" db="EMBL/GenBank/DDBJ databases">
        <authorList>
            <person name="Varghese N."/>
        </authorList>
    </citation>
    <scope>NUCLEOTIDE SEQUENCE [LARGE SCALE GENOMIC DNA]</scope>
    <source>
        <strain evidence="3">DSM 45899</strain>
    </source>
</reference>
<dbReference type="InterPro" id="IPR043128">
    <property type="entry name" value="Rev_trsase/Diguanyl_cyclase"/>
</dbReference>
<dbReference type="FunFam" id="3.30.70.270:FF:000001">
    <property type="entry name" value="Diguanylate cyclase domain protein"/>
    <property type="match status" value="1"/>
</dbReference>
<dbReference type="PANTHER" id="PTHR45138">
    <property type="entry name" value="REGULATORY COMPONENTS OF SENSORY TRANSDUCTION SYSTEM"/>
    <property type="match status" value="1"/>
</dbReference>
<dbReference type="EMBL" id="FAOZ01000025">
    <property type="protein sequence ID" value="CUU59175.1"/>
    <property type="molecule type" value="Genomic_DNA"/>
</dbReference>
<dbReference type="InterPro" id="IPR029787">
    <property type="entry name" value="Nucleotide_cyclase"/>
</dbReference>
<dbReference type="AlphaFoldDB" id="A0A0S4QU71"/>
<dbReference type="SMART" id="SM00267">
    <property type="entry name" value="GGDEF"/>
    <property type="match status" value="1"/>
</dbReference>
<protein>
    <submittedName>
        <fullName evidence="2">Diguanylate cyclase (GGDEF) domain-containing protein</fullName>
    </submittedName>
</protein>
<dbReference type="InterPro" id="IPR000160">
    <property type="entry name" value="GGDEF_dom"/>
</dbReference>
<organism evidence="2 3">
    <name type="scientific">Parafrankia irregularis</name>
    <dbReference type="NCBI Taxonomy" id="795642"/>
    <lineage>
        <taxon>Bacteria</taxon>
        <taxon>Bacillati</taxon>
        <taxon>Actinomycetota</taxon>
        <taxon>Actinomycetes</taxon>
        <taxon>Frankiales</taxon>
        <taxon>Frankiaceae</taxon>
        <taxon>Parafrankia</taxon>
    </lineage>
</organism>